<evidence type="ECO:0000313" key="2">
    <source>
        <dbReference type="EMBL" id="MBO3736673.1"/>
    </source>
</evidence>
<proteinExistence type="predicted"/>
<protein>
    <recommendedName>
        <fullName evidence="1">DUF5983 domain-containing protein</fullName>
    </recommendedName>
</protein>
<sequence length="167" mass="18893">MSIRLERVEAAHDVRVLDSAETFEITKDADEPEPDGTLSIITDSGEDGIQIAGTETALHGWLNRARNNLTTRTAGPRILCVLDLSTHHLPQHICDDLDDYSGVTAHDTEYGWLLYVPGMLTEHRVDHPDTVPEEVWQLWEYASRFDASYILLHSDADRVDALPSWDW</sequence>
<evidence type="ECO:0000259" key="1">
    <source>
        <dbReference type="Pfam" id="PF19419"/>
    </source>
</evidence>
<dbReference type="InterPro" id="IPR046025">
    <property type="entry name" value="DUF5983"/>
</dbReference>
<organism evidence="2 3">
    <name type="scientific">Actinoplanes flavus</name>
    <dbReference type="NCBI Taxonomy" id="2820290"/>
    <lineage>
        <taxon>Bacteria</taxon>
        <taxon>Bacillati</taxon>
        <taxon>Actinomycetota</taxon>
        <taxon>Actinomycetes</taxon>
        <taxon>Micromonosporales</taxon>
        <taxon>Micromonosporaceae</taxon>
        <taxon>Actinoplanes</taxon>
    </lineage>
</organism>
<accession>A0ABS3UD69</accession>
<dbReference type="RefSeq" id="WP_208465891.1">
    <property type="nucleotide sequence ID" value="NZ_JAGFNS010000002.1"/>
</dbReference>
<reference evidence="2 3" key="1">
    <citation type="submission" date="2021-03" db="EMBL/GenBank/DDBJ databases">
        <title>Actinoplanes flavus sp. nov., a novel actinomycete isolated from Coconut Palm rhizosphere soil.</title>
        <authorList>
            <person name="Luo X."/>
        </authorList>
    </citation>
    <scope>NUCLEOTIDE SEQUENCE [LARGE SCALE GENOMIC DNA]</scope>
    <source>
        <strain evidence="2 3">NEAU-H7</strain>
    </source>
</reference>
<feature type="domain" description="DUF5983" evidence="1">
    <location>
        <begin position="81"/>
        <end position="167"/>
    </location>
</feature>
<name>A0ABS3UD69_9ACTN</name>
<dbReference type="Proteomes" id="UP000679690">
    <property type="component" value="Unassembled WGS sequence"/>
</dbReference>
<evidence type="ECO:0000313" key="3">
    <source>
        <dbReference type="Proteomes" id="UP000679690"/>
    </source>
</evidence>
<dbReference type="EMBL" id="JAGFNS010000002">
    <property type="protein sequence ID" value="MBO3736673.1"/>
    <property type="molecule type" value="Genomic_DNA"/>
</dbReference>
<keyword evidence="3" id="KW-1185">Reference proteome</keyword>
<comment type="caution">
    <text evidence="2">The sequence shown here is derived from an EMBL/GenBank/DDBJ whole genome shotgun (WGS) entry which is preliminary data.</text>
</comment>
<dbReference type="Pfam" id="PF19419">
    <property type="entry name" value="DUF5983"/>
    <property type="match status" value="1"/>
</dbReference>
<gene>
    <name evidence="2" type="ORF">J5X75_03955</name>
</gene>